<reference evidence="2" key="1">
    <citation type="submission" date="2016-10" db="EMBL/GenBank/DDBJ databases">
        <authorList>
            <person name="Varghese N."/>
            <person name="Submissions S."/>
        </authorList>
    </citation>
    <scope>NUCLEOTIDE SEQUENCE [LARGE SCALE GENOMIC DNA]</scope>
    <source>
        <strain evidence="2">DSM 26921</strain>
    </source>
</reference>
<protein>
    <submittedName>
        <fullName evidence="1">Uncharacterized protein</fullName>
    </submittedName>
</protein>
<dbReference type="AlphaFoldDB" id="A0A1I6G9Q1"/>
<gene>
    <name evidence="1" type="ORF">SAMN04488002_1115</name>
</gene>
<accession>A0A1I6G9Q1</accession>
<dbReference type="RefSeq" id="WP_139229789.1">
    <property type="nucleotide sequence ID" value="NZ_FOYO01000001.1"/>
</dbReference>
<name>A0A1I6G9Q1_9RHOB</name>
<organism evidence="1 2">
    <name type="scientific">Litoreibacter janthinus</name>
    <dbReference type="NCBI Taxonomy" id="670154"/>
    <lineage>
        <taxon>Bacteria</taxon>
        <taxon>Pseudomonadati</taxon>
        <taxon>Pseudomonadota</taxon>
        <taxon>Alphaproteobacteria</taxon>
        <taxon>Rhodobacterales</taxon>
        <taxon>Roseobacteraceae</taxon>
        <taxon>Litoreibacter</taxon>
    </lineage>
</organism>
<evidence type="ECO:0000313" key="1">
    <source>
        <dbReference type="EMBL" id="SFR38932.1"/>
    </source>
</evidence>
<evidence type="ECO:0000313" key="2">
    <source>
        <dbReference type="Proteomes" id="UP000199658"/>
    </source>
</evidence>
<dbReference type="EMBL" id="FOYO01000001">
    <property type="protein sequence ID" value="SFR38932.1"/>
    <property type="molecule type" value="Genomic_DNA"/>
</dbReference>
<dbReference type="OrthoDB" id="433986at2"/>
<keyword evidence="2" id="KW-1185">Reference proteome</keyword>
<proteinExistence type="predicted"/>
<sequence length="62" mass="6969">MQGTLTTVELLFFDKANEPIHLDRAEESIDAAREVFEKAQASHYIAMVDPLLATIQSRHDAL</sequence>
<dbReference type="Proteomes" id="UP000199658">
    <property type="component" value="Unassembled WGS sequence"/>
</dbReference>